<dbReference type="Gene3D" id="3.40.50.360">
    <property type="match status" value="1"/>
</dbReference>
<dbReference type="SUPFAM" id="SSF63380">
    <property type="entry name" value="Riboflavin synthase domain-like"/>
    <property type="match status" value="1"/>
</dbReference>
<dbReference type="InterPro" id="IPR008254">
    <property type="entry name" value="Flavodoxin/NO_synth"/>
</dbReference>
<dbReference type="InterPro" id="IPR003097">
    <property type="entry name" value="CysJ-like_FAD-binding"/>
</dbReference>
<dbReference type="PROSITE" id="PS51384">
    <property type="entry name" value="FAD_FR"/>
    <property type="match status" value="1"/>
</dbReference>
<gene>
    <name evidence="19" type="ORF">Q9L58_007196</name>
</gene>
<dbReference type="Gene3D" id="2.40.30.10">
    <property type="entry name" value="Translation factors"/>
    <property type="match status" value="1"/>
</dbReference>
<evidence type="ECO:0000256" key="11">
    <source>
        <dbReference type="ARBA" id="ARBA00023002"/>
    </source>
</evidence>
<dbReference type="PANTHER" id="PTHR19384:SF127">
    <property type="entry name" value="BIFUNCTIONAL CYTOCHROME P450_NADPH--P450 REDUCTASE"/>
    <property type="match status" value="1"/>
</dbReference>
<accession>A0ABR3GDJ7</accession>
<dbReference type="Pfam" id="PF00258">
    <property type="entry name" value="Flavodoxin_1"/>
    <property type="match status" value="1"/>
</dbReference>
<dbReference type="CDD" id="cd11068">
    <property type="entry name" value="CYP120A1"/>
    <property type="match status" value="1"/>
</dbReference>
<keyword evidence="11 15" id="KW-0560">Oxidoreductase</keyword>
<evidence type="ECO:0000256" key="9">
    <source>
        <dbReference type="ARBA" id="ARBA00022857"/>
    </source>
</evidence>
<dbReference type="Gene3D" id="1.10.630.10">
    <property type="entry name" value="Cytochrome P450"/>
    <property type="match status" value="1"/>
</dbReference>
<dbReference type="SUPFAM" id="SSF48264">
    <property type="entry name" value="Cytochrome P450"/>
    <property type="match status" value="1"/>
</dbReference>
<dbReference type="SUPFAM" id="SSF52218">
    <property type="entry name" value="Flavoproteins"/>
    <property type="match status" value="1"/>
</dbReference>
<keyword evidence="6 15" id="KW-0288">FMN</keyword>
<evidence type="ECO:0000256" key="4">
    <source>
        <dbReference type="ARBA" id="ARBA00022617"/>
    </source>
</evidence>
<keyword evidence="12 15" id="KW-0408">Iron</keyword>
<evidence type="ECO:0000256" key="16">
    <source>
        <dbReference type="SAM" id="MobiDB-lite"/>
    </source>
</evidence>
<evidence type="ECO:0000313" key="20">
    <source>
        <dbReference type="Proteomes" id="UP001447188"/>
    </source>
</evidence>
<comment type="cofactor">
    <cofactor evidence="15">
        <name>FAD</name>
        <dbReference type="ChEBI" id="CHEBI:57692"/>
    </cofactor>
    <cofactor evidence="15">
        <name>FMN</name>
        <dbReference type="ChEBI" id="CHEBI:58210"/>
    </cofactor>
</comment>
<evidence type="ECO:0000256" key="14">
    <source>
        <dbReference type="ARBA" id="ARBA00049342"/>
    </source>
</evidence>
<dbReference type="PRINTS" id="PR00369">
    <property type="entry name" value="FLAVODOXIN"/>
</dbReference>
<comment type="cofactor">
    <cofactor evidence="1 15">
        <name>heme</name>
        <dbReference type="ChEBI" id="CHEBI:30413"/>
    </cofactor>
</comment>
<dbReference type="Pfam" id="PF00067">
    <property type="entry name" value="p450"/>
    <property type="match status" value="1"/>
</dbReference>
<evidence type="ECO:0000256" key="1">
    <source>
        <dbReference type="ARBA" id="ARBA00001971"/>
    </source>
</evidence>
<feature type="domain" description="FAD-binding FR-type" evidence="18">
    <location>
        <begin position="674"/>
        <end position="903"/>
    </location>
</feature>
<keyword evidence="7 15" id="KW-0479">Metal-binding</keyword>
<keyword evidence="4 15" id="KW-0349">Heme</keyword>
<dbReference type="InterPro" id="IPR029039">
    <property type="entry name" value="Flavoprotein-like_sf"/>
</dbReference>
<dbReference type="EMBL" id="JBBBZM010000110">
    <property type="protein sequence ID" value="KAL0633893.1"/>
    <property type="molecule type" value="Genomic_DNA"/>
</dbReference>
<feature type="region of interest" description="Disordered" evidence="16">
    <location>
        <begin position="645"/>
        <end position="673"/>
    </location>
</feature>
<evidence type="ECO:0000256" key="5">
    <source>
        <dbReference type="ARBA" id="ARBA00022630"/>
    </source>
</evidence>
<sequence>MTTPIPQPPGLPLIGNLASIDQDMPVKTFEQFADIYGPIYRFNIAGTTRVVISSVELMNEFCDEKRFVKVVRGALLEVRNGVGDGLFTAHDGERGWGIAHRVLMPAFGPLAIEGMFDEMHDIASQLIMKWARHGSEYKIEVTDDFTRLTLDTIALCSMNYRFNSFYHEELHPFVSTMGDFLLESGMRPNRLAVQSLFMRAANRKFEADIAFMKHVSEEIVERGRANPSNKKDLLNAMLTGKDPITGEGMSDALIVNNMITFLIAGHETTSGLLSFSLYSLLRNSTAYRTAQQEVDDVCGKGPIKVEHIAKLKYLTAVLRETLRLHPTATIYSVAPKPGTKNPTLGGGKYAIGEDEVILCLLSRLHKDPKVYGDDADEFKPERMLDENFEKLPKNGWKPFGNGMRGCIGRGFAWQECLIVLAMLFQNFNFQFDDPSYQLKLKSTLTVKPKDFRMRATLRDGIDATALEMKLRSSSAPATTEVIVPKHGEKASELKPMSIFYGSNTGTCSAFAARLAKDAAGHGFNAKVDTLDSATDKLPKDHPVVIITASYEGQPTDNATHFVEWLKSLKGDELAGVQFAVYGCGHRDWQATFQYIPILVDTLLGERGGERISKRGFADAAGGNMFTEFEEWEDTDFWPAIQKSYGGTASSPDSVEEPSITVSVSPQSRPTNLKQDVRGGMLVENRVLTAPGIPEKRHVEIKLPSDMVYKAGDYLAILPTNPKKNVRRAITRFGLAWDAVLNIKANGPTVLPTDVNINAVDVLSSYIELAQPATKKDVYVISKAAEDEPTRKAVELLAGDAFDVEVSQKRLSPLDILERYPTINLTFSEFLSLLPPMRIRQYSISSSPLYAPDTCTLTFAVLDQEAVSGVGRHVGVASNYLSHLEPEDFIQVSVRASGQPFHLPLDPVGTPIIMICAGSGLAPFRGFIQERAAQIGAGRKLAKAMLFIGCRGKGDTLYAEELGKWAAMGAVDLRYAFSREPEKSEGCKYVQDRLWHDRKESVDLFEEGAKVYVCGSSEIGKGVEDVCKKMYVERAPTEKTTEEVDEWFSGLRNARYATDVFA</sequence>
<dbReference type="InterPro" id="IPR039261">
    <property type="entry name" value="FNR_nucleotide-bd"/>
</dbReference>
<evidence type="ECO:0000256" key="13">
    <source>
        <dbReference type="ARBA" id="ARBA00023033"/>
    </source>
</evidence>
<dbReference type="InterPro" id="IPR001094">
    <property type="entry name" value="Flavdoxin-like"/>
</dbReference>
<dbReference type="EC" id="1.14.14.1" evidence="15"/>
<name>A0ABR3GDJ7_9PEZI</name>
<dbReference type="InterPro" id="IPR017927">
    <property type="entry name" value="FAD-bd_FR_type"/>
</dbReference>
<comment type="caution">
    <text evidence="19">The sequence shown here is derived from an EMBL/GenBank/DDBJ whole genome shotgun (WGS) entry which is preliminary data.</text>
</comment>
<dbReference type="InterPro" id="IPR023173">
    <property type="entry name" value="NADPH_Cyt_P450_Rdtase_alpha"/>
</dbReference>
<evidence type="ECO:0000256" key="15">
    <source>
        <dbReference type="PIRNR" id="PIRNR000209"/>
    </source>
</evidence>
<evidence type="ECO:0000256" key="7">
    <source>
        <dbReference type="ARBA" id="ARBA00022723"/>
    </source>
</evidence>
<dbReference type="PANTHER" id="PTHR19384">
    <property type="entry name" value="NITRIC OXIDE SYNTHASE-RELATED"/>
    <property type="match status" value="1"/>
</dbReference>
<comment type="similarity">
    <text evidence="2 15">In the N-terminal section; belongs to the cytochrome P450 family.</text>
</comment>
<evidence type="ECO:0000256" key="10">
    <source>
        <dbReference type="ARBA" id="ARBA00022982"/>
    </source>
</evidence>
<evidence type="ECO:0000313" key="19">
    <source>
        <dbReference type="EMBL" id="KAL0633893.1"/>
    </source>
</evidence>
<dbReference type="Gene3D" id="1.20.990.10">
    <property type="entry name" value="NADPH-cytochrome p450 Reductase, Chain A, domain 3"/>
    <property type="match status" value="1"/>
</dbReference>
<evidence type="ECO:0000259" key="18">
    <source>
        <dbReference type="PROSITE" id="PS51384"/>
    </source>
</evidence>
<reference evidence="19 20" key="1">
    <citation type="submission" date="2024-02" db="EMBL/GenBank/DDBJ databases">
        <title>Discinaceae phylogenomics.</title>
        <authorList>
            <person name="Dirks A.C."/>
            <person name="James T.Y."/>
        </authorList>
    </citation>
    <scope>NUCLEOTIDE SEQUENCE [LARGE SCALE GENOMIC DNA]</scope>
    <source>
        <strain evidence="19 20">ACD0624</strain>
    </source>
</reference>
<keyword evidence="9 15" id="KW-0521">NADP</keyword>
<dbReference type="InterPro" id="IPR023206">
    <property type="entry name" value="Bifunctional_P450_P450_red"/>
</dbReference>
<dbReference type="InterPro" id="IPR036396">
    <property type="entry name" value="Cyt_P450_sf"/>
</dbReference>
<dbReference type="EC" id="1.6.2.4" evidence="15"/>
<dbReference type="InterPro" id="IPR001709">
    <property type="entry name" value="Flavoprot_Pyr_Nucl_cyt_Rdtase"/>
</dbReference>
<organism evidence="19 20">
    <name type="scientific">Discina gigas</name>
    <dbReference type="NCBI Taxonomy" id="1032678"/>
    <lineage>
        <taxon>Eukaryota</taxon>
        <taxon>Fungi</taxon>
        <taxon>Dikarya</taxon>
        <taxon>Ascomycota</taxon>
        <taxon>Pezizomycotina</taxon>
        <taxon>Pezizomycetes</taxon>
        <taxon>Pezizales</taxon>
        <taxon>Discinaceae</taxon>
        <taxon>Discina</taxon>
    </lineage>
</organism>
<protein>
    <recommendedName>
        <fullName evidence="15">Bifunctional cytochrome P450/NADPH--P450 reductase</fullName>
    </recommendedName>
    <domain>
        <recommendedName>
            <fullName evidence="15">Cytochrome P450</fullName>
            <ecNumber evidence="15">1.14.14.1</ecNumber>
        </recommendedName>
    </domain>
    <domain>
        <recommendedName>
            <fullName evidence="15">NADPH--cytochrome P450 reductase</fullName>
            <ecNumber evidence="15">1.6.2.4</ecNumber>
        </recommendedName>
    </domain>
</protein>
<keyword evidence="5 15" id="KW-0285">Flavoprotein</keyword>
<comment type="catalytic activity">
    <reaction evidence="14 15">
        <text>2 oxidized [cytochrome P450] + NADPH = 2 reduced [cytochrome P450] + NADP(+) + H(+)</text>
        <dbReference type="Rhea" id="RHEA:24040"/>
        <dbReference type="Rhea" id="RHEA-COMP:14627"/>
        <dbReference type="Rhea" id="RHEA-COMP:14628"/>
        <dbReference type="ChEBI" id="CHEBI:15378"/>
        <dbReference type="ChEBI" id="CHEBI:55376"/>
        <dbReference type="ChEBI" id="CHEBI:57783"/>
        <dbReference type="ChEBI" id="CHEBI:58349"/>
        <dbReference type="ChEBI" id="CHEBI:60344"/>
        <dbReference type="EC" id="1.6.2.4"/>
    </reaction>
</comment>
<feature type="domain" description="Flavodoxin-like" evidence="17">
    <location>
        <begin position="496"/>
        <end position="636"/>
    </location>
</feature>
<dbReference type="SUPFAM" id="SSF52343">
    <property type="entry name" value="Ferredoxin reductase-like, C-terminal NADP-linked domain"/>
    <property type="match status" value="1"/>
</dbReference>
<dbReference type="PRINTS" id="PR00371">
    <property type="entry name" value="FPNCR"/>
</dbReference>
<keyword evidence="8 15" id="KW-0274">FAD</keyword>
<dbReference type="Pfam" id="PF00175">
    <property type="entry name" value="NAD_binding_1"/>
    <property type="match status" value="1"/>
</dbReference>
<dbReference type="Gene3D" id="3.40.50.80">
    <property type="entry name" value="Nucleotide-binding domain of ferredoxin-NADP reductase (FNR) module"/>
    <property type="match status" value="1"/>
</dbReference>
<dbReference type="CDD" id="cd06206">
    <property type="entry name" value="bifunctional_CYPOR"/>
    <property type="match status" value="1"/>
</dbReference>
<keyword evidence="13 15" id="KW-0503">Monooxygenase</keyword>
<dbReference type="InterPro" id="IPR017972">
    <property type="entry name" value="Cyt_P450_CS"/>
</dbReference>
<keyword evidence="10 15" id="KW-0249">Electron transport</keyword>
<dbReference type="Pfam" id="PF00667">
    <property type="entry name" value="FAD_binding_1"/>
    <property type="match status" value="1"/>
</dbReference>
<comment type="catalytic activity">
    <reaction evidence="15">
        <text>an organic molecule + reduced [NADPH--hemoprotein reductase] + O2 = an alcohol + oxidized [NADPH--hemoprotein reductase] + H2O + H(+)</text>
        <dbReference type="Rhea" id="RHEA:17149"/>
        <dbReference type="Rhea" id="RHEA-COMP:11964"/>
        <dbReference type="Rhea" id="RHEA-COMP:11965"/>
        <dbReference type="ChEBI" id="CHEBI:15377"/>
        <dbReference type="ChEBI" id="CHEBI:15378"/>
        <dbReference type="ChEBI" id="CHEBI:15379"/>
        <dbReference type="ChEBI" id="CHEBI:30879"/>
        <dbReference type="ChEBI" id="CHEBI:57618"/>
        <dbReference type="ChEBI" id="CHEBI:58210"/>
        <dbReference type="ChEBI" id="CHEBI:142491"/>
        <dbReference type="EC" id="1.14.14.1"/>
    </reaction>
</comment>
<dbReference type="Proteomes" id="UP001447188">
    <property type="component" value="Unassembled WGS sequence"/>
</dbReference>
<dbReference type="PIRSF" id="PIRSF000209">
    <property type="entry name" value="Bifunctional_P450_P450R"/>
    <property type="match status" value="1"/>
</dbReference>
<dbReference type="InterPro" id="IPR001433">
    <property type="entry name" value="OxRdtase_FAD/NAD-bd"/>
</dbReference>
<evidence type="ECO:0000256" key="2">
    <source>
        <dbReference type="ARBA" id="ARBA00010018"/>
    </source>
</evidence>
<dbReference type="PROSITE" id="PS50902">
    <property type="entry name" value="FLAVODOXIN_LIKE"/>
    <property type="match status" value="1"/>
</dbReference>
<dbReference type="PROSITE" id="PS00086">
    <property type="entry name" value="CYTOCHROME_P450"/>
    <property type="match status" value="1"/>
</dbReference>
<feature type="compositionally biased region" description="Polar residues" evidence="16">
    <location>
        <begin position="659"/>
        <end position="673"/>
    </location>
</feature>
<keyword evidence="3 15" id="KW-0813">Transport</keyword>
<evidence type="ECO:0000256" key="8">
    <source>
        <dbReference type="ARBA" id="ARBA00022827"/>
    </source>
</evidence>
<evidence type="ECO:0000259" key="17">
    <source>
        <dbReference type="PROSITE" id="PS50902"/>
    </source>
</evidence>
<dbReference type="InterPro" id="IPR017938">
    <property type="entry name" value="Riboflavin_synthase-like_b-brl"/>
</dbReference>
<evidence type="ECO:0000256" key="12">
    <source>
        <dbReference type="ARBA" id="ARBA00023004"/>
    </source>
</evidence>
<keyword evidence="20" id="KW-1185">Reference proteome</keyword>
<evidence type="ECO:0000256" key="6">
    <source>
        <dbReference type="ARBA" id="ARBA00022643"/>
    </source>
</evidence>
<dbReference type="InterPro" id="IPR001128">
    <property type="entry name" value="Cyt_P450"/>
</dbReference>
<proteinExistence type="inferred from homology"/>
<evidence type="ECO:0000256" key="3">
    <source>
        <dbReference type="ARBA" id="ARBA00022448"/>
    </source>
</evidence>